<dbReference type="InterPro" id="IPR001865">
    <property type="entry name" value="Ribosomal_uS2"/>
</dbReference>
<dbReference type="InterPro" id="IPR009060">
    <property type="entry name" value="UBA-like_sf"/>
</dbReference>
<keyword evidence="14" id="KW-0496">Mitochondrion</keyword>
<dbReference type="GO" id="GO:0005524">
    <property type="term" value="F:ATP binding"/>
    <property type="evidence" value="ECO:0007669"/>
    <property type="project" value="UniProtKB-KW"/>
</dbReference>
<evidence type="ECO:0000256" key="14">
    <source>
        <dbReference type="HAMAP-Rule" id="MF_03135"/>
    </source>
</evidence>
<dbReference type="NCBIfam" id="TIGR01011">
    <property type="entry name" value="rpsB_bact"/>
    <property type="match status" value="1"/>
</dbReference>
<dbReference type="EnsemblMetazoa" id="GAUT039477-RA">
    <property type="protein sequence ID" value="GAUT039477-PA"/>
    <property type="gene ID" value="GAUT039477"/>
</dbReference>
<dbReference type="Gene3D" id="1.10.287.610">
    <property type="entry name" value="Helix hairpin bin"/>
    <property type="match status" value="1"/>
</dbReference>
<dbReference type="GO" id="GO:0003746">
    <property type="term" value="F:translation elongation factor activity"/>
    <property type="evidence" value="ECO:0007669"/>
    <property type="project" value="UniProtKB-UniRule"/>
</dbReference>
<evidence type="ECO:0000256" key="2">
    <source>
        <dbReference type="ARBA" id="ARBA00005532"/>
    </source>
</evidence>
<keyword evidence="7 14" id="KW-0251">Elongation factor</keyword>
<name>A0A1A9VJP7_GLOAU</name>
<dbReference type="HAMAP" id="MF_00291_B">
    <property type="entry name" value="Ribosomal_uS2_B"/>
    <property type="match status" value="1"/>
</dbReference>
<dbReference type="InterPro" id="IPR014039">
    <property type="entry name" value="Transl_elong_EFTs/EF1B_dimer"/>
</dbReference>
<accession>A0A1A9VJP7</accession>
<evidence type="ECO:0000259" key="18">
    <source>
        <dbReference type="Pfam" id="PF00889"/>
    </source>
</evidence>
<evidence type="ECO:0000256" key="10">
    <source>
        <dbReference type="ARBA" id="ARBA00022917"/>
    </source>
</evidence>
<dbReference type="AlphaFoldDB" id="A0A1A9VJP7"/>
<evidence type="ECO:0000256" key="15">
    <source>
        <dbReference type="RuleBase" id="RU000642"/>
    </source>
</evidence>
<reference evidence="19" key="1">
    <citation type="submission" date="2020-05" db="UniProtKB">
        <authorList>
            <consortium name="EnsemblMetazoa"/>
        </authorList>
    </citation>
    <scope>IDENTIFICATION</scope>
    <source>
        <strain evidence="19">TTRI</strain>
    </source>
</reference>
<dbReference type="Pfam" id="PF00318">
    <property type="entry name" value="Ribosomal_S2"/>
    <property type="match status" value="1"/>
</dbReference>
<dbReference type="InterPro" id="IPR005706">
    <property type="entry name" value="Ribosomal_uS2_bac/mit/plastid"/>
</dbReference>
<dbReference type="Gene3D" id="1.10.8.10">
    <property type="entry name" value="DNA helicase RuvA subunit, C-terminal domain"/>
    <property type="match status" value="1"/>
</dbReference>
<keyword evidence="9" id="KW-0067">ATP-binding</keyword>
<keyword evidence="5" id="KW-0808">Transferase</keyword>
<dbReference type="InterPro" id="IPR036393">
    <property type="entry name" value="AceGlu_kinase-like_sf"/>
</dbReference>
<feature type="domain" description="Aspartate/glutamate/uridylate kinase" evidence="17">
    <location>
        <begin position="547"/>
        <end position="740"/>
    </location>
</feature>
<dbReference type="VEuPathDB" id="VectorBase:GAUT039477"/>
<dbReference type="GO" id="GO:0015935">
    <property type="term" value="C:small ribosomal subunit"/>
    <property type="evidence" value="ECO:0007669"/>
    <property type="project" value="InterPro"/>
</dbReference>
<dbReference type="GO" id="GO:0044210">
    <property type="term" value="P:'de novo' CTP biosynthetic process"/>
    <property type="evidence" value="ECO:0007669"/>
    <property type="project" value="UniProtKB-UniPathway"/>
</dbReference>
<dbReference type="PRINTS" id="PR00395">
    <property type="entry name" value="RIBOSOMALS2"/>
</dbReference>
<evidence type="ECO:0000256" key="11">
    <source>
        <dbReference type="ARBA" id="ARBA00022975"/>
    </source>
</evidence>
<dbReference type="PROSITE" id="PS01126">
    <property type="entry name" value="EF_TS_1"/>
    <property type="match status" value="1"/>
</dbReference>
<comment type="similarity">
    <text evidence="3 16">Belongs to the universal ribosomal protein uS2 family.</text>
</comment>
<comment type="similarity">
    <text evidence="2 14 15">Belongs to the EF-Ts family.</text>
</comment>
<dbReference type="STRING" id="7395.A0A1A9VJP7"/>
<dbReference type="Gene3D" id="1.10.286.20">
    <property type="match status" value="1"/>
</dbReference>
<keyword evidence="10 14" id="KW-0648">Protein biosynthesis</keyword>
<dbReference type="FunFam" id="3.40.1160.10:FF:000001">
    <property type="entry name" value="Uridylate kinase"/>
    <property type="match status" value="1"/>
</dbReference>
<feature type="domain" description="Translation elongation factor EFTs/EF1B dimerisation" evidence="18">
    <location>
        <begin position="341"/>
        <end position="539"/>
    </location>
</feature>
<keyword evidence="20" id="KW-1185">Reference proteome</keyword>
<keyword evidence="13 16" id="KW-0687">Ribonucleoprotein</keyword>
<dbReference type="NCBIfam" id="TIGR02075">
    <property type="entry name" value="pyrH_bact"/>
    <property type="match status" value="1"/>
</dbReference>
<dbReference type="Gene3D" id="3.40.50.10490">
    <property type="entry name" value="Glucose-6-phosphate isomerase like protein, domain 1"/>
    <property type="match status" value="1"/>
</dbReference>
<dbReference type="InterPro" id="IPR023591">
    <property type="entry name" value="Ribosomal_uS2_flav_dom_sf"/>
</dbReference>
<evidence type="ECO:0000313" key="20">
    <source>
        <dbReference type="Proteomes" id="UP000078200"/>
    </source>
</evidence>
<evidence type="ECO:0000256" key="1">
    <source>
        <dbReference type="ARBA" id="ARBA00004791"/>
    </source>
</evidence>
<evidence type="ECO:0000256" key="16">
    <source>
        <dbReference type="RuleBase" id="RU003631"/>
    </source>
</evidence>
<evidence type="ECO:0000313" key="19">
    <source>
        <dbReference type="EnsemblMetazoa" id="GAUT039477-PA"/>
    </source>
</evidence>
<dbReference type="PANTHER" id="PTHR42833:SF4">
    <property type="entry name" value="URIDYLATE KINASE PUMPKIN, CHLOROPLASTIC"/>
    <property type="match status" value="1"/>
</dbReference>
<dbReference type="GO" id="GO:0005739">
    <property type="term" value="C:mitochondrion"/>
    <property type="evidence" value="ECO:0007669"/>
    <property type="project" value="UniProtKB-SubCell"/>
</dbReference>
<dbReference type="InterPro" id="IPR036402">
    <property type="entry name" value="EF-Ts_dimer_sf"/>
</dbReference>
<dbReference type="FunFam" id="1.10.8.10:FF:000001">
    <property type="entry name" value="Elongation factor Ts"/>
    <property type="match status" value="1"/>
</dbReference>
<sequence>MASLPEVTVRDLAESGVHFGHKISRWNAKMAPYIYGVHQENRIHIIDLRKTLPLLQVAMKALYDVASQGGRILFVGTKFQAFDIIASEAIRCGQYYVNHRWLGGMLTNWGTVSSSIKTLMQYEKILNDEDSILTKKELGNIEKKKQKLDKALGGIREMGAIPDILFIIDTNKEHIAVKEAKKLGIPIVAILDTNSDPDDITYLIPGNDDSRKSIELYCKLATDSILAGIESSLARSGVKIDNIKGDEFIQEKEDSIVQTKRKRSKVYKEEEREMNPDNIRELRDRTGLGLSDCKKALEECDGDIKKAVDKLRTIGLAKADKKSDRVASDGLVAMCLTENYGALVELNCETDFVARNEKFIELVSNLASIAHQERCISVDELKNAKYESIGTVQEAIMNGTSVLGEKLELSKLCYLETKDGVVAGYVHGDVRGLGKTGALVALQSPGDKAKLQEIGKQIAMHIVAMKPEALSIDDLDQMKLKNERSIIEEQVRSLNKPEEVAKKIVDGRMAKYYEEVVLLEQKFIKDDKMKVSDFIKSSEISGEALMGSQSFGHDMGIISQLCKDIADVNRLGVQVCIVGGGGNIFRGASASLSGCERASSDYIGMLATIINALILQNFLEKNLVASRVLSAIPMATVCEPYIRRKAIRHLEKGRVVIFAAGTGNPFFTTDTAAALRAVEMNCDVILKGTQVNGVYSADPKKNEDAVMYDRLSYMDLLTRDLKVMDASAISLARENSIPIIGEKIVNIIKGQGTYTIVSDCKQ</sequence>
<keyword evidence="8" id="KW-0418">Kinase</keyword>
<dbReference type="InterPro" id="IPR018101">
    <property type="entry name" value="Transl_elong_Ts_CS"/>
</dbReference>
<dbReference type="Pfam" id="PF00889">
    <property type="entry name" value="EF_TS"/>
    <property type="match status" value="1"/>
</dbReference>
<dbReference type="UniPathway" id="UPA00159">
    <property type="reaction ID" value="UER00275"/>
</dbReference>
<dbReference type="SUPFAM" id="SSF53633">
    <property type="entry name" value="Carbamate kinase-like"/>
    <property type="match status" value="1"/>
</dbReference>
<protein>
    <recommendedName>
        <fullName evidence="14">Elongation factor Ts, mitochondrial</fullName>
        <shortName evidence="14">EF-Ts</shortName>
        <shortName evidence="14">EF-TsMt</shortName>
    </recommendedName>
</protein>
<comment type="subcellular location">
    <subcellularLocation>
        <location evidence="14">Mitochondrion</location>
    </subcellularLocation>
</comment>
<comment type="pathway">
    <text evidence="1">Pyrimidine metabolism; CTP biosynthesis via de novo pathway; UDP from UMP (UMPK route): step 1/1.</text>
</comment>
<evidence type="ECO:0000256" key="9">
    <source>
        <dbReference type="ARBA" id="ARBA00022840"/>
    </source>
</evidence>
<keyword evidence="12 16" id="KW-0689">Ribosomal protein</keyword>
<evidence type="ECO:0000256" key="4">
    <source>
        <dbReference type="ARBA" id="ARBA00007614"/>
    </source>
</evidence>
<dbReference type="Pfam" id="PF00696">
    <property type="entry name" value="AA_kinase"/>
    <property type="match status" value="1"/>
</dbReference>
<organism evidence="19 20">
    <name type="scientific">Glossina austeni</name>
    <name type="common">Savannah tsetse fly</name>
    <dbReference type="NCBI Taxonomy" id="7395"/>
    <lineage>
        <taxon>Eukaryota</taxon>
        <taxon>Metazoa</taxon>
        <taxon>Ecdysozoa</taxon>
        <taxon>Arthropoda</taxon>
        <taxon>Hexapoda</taxon>
        <taxon>Insecta</taxon>
        <taxon>Pterygota</taxon>
        <taxon>Neoptera</taxon>
        <taxon>Endopterygota</taxon>
        <taxon>Diptera</taxon>
        <taxon>Brachycera</taxon>
        <taxon>Muscomorpha</taxon>
        <taxon>Hippoboscoidea</taxon>
        <taxon>Glossinidae</taxon>
        <taxon>Glossina</taxon>
    </lineage>
</organism>
<dbReference type="PROSITE" id="PS01127">
    <property type="entry name" value="EF_TS_2"/>
    <property type="match status" value="1"/>
</dbReference>
<dbReference type="SUPFAM" id="SSF52313">
    <property type="entry name" value="Ribosomal protein S2"/>
    <property type="match status" value="1"/>
</dbReference>
<evidence type="ECO:0000259" key="17">
    <source>
        <dbReference type="Pfam" id="PF00696"/>
    </source>
</evidence>
<dbReference type="CDD" id="cd14275">
    <property type="entry name" value="UBA_EF-Ts"/>
    <property type="match status" value="1"/>
</dbReference>
<keyword evidence="11" id="KW-0665">Pyrimidine biosynthesis</keyword>
<comment type="similarity">
    <text evidence="4">Belongs to the UMP kinase family.</text>
</comment>
<dbReference type="HAMAP" id="MF_00050">
    <property type="entry name" value="EF_Ts"/>
    <property type="match status" value="1"/>
</dbReference>
<comment type="function">
    <text evidence="14 15">Associates with the EF-Tu.GDP complex and induces the exchange of GDP to GTP. It remains bound to the aminoacyl-tRNA.EF-Tu.GTP complex up to the GTP hydrolysis stage on the ribosome.</text>
</comment>
<dbReference type="GO" id="GO:0003735">
    <property type="term" value="F:structural constituent of ribosome"/>
    <property type="evidence" value="ECO:0007669"/>
    <property type="project" value="InterPro"/>
</dbReference>
<evidence type="ECO:0000256" key="3">
    <source>
        <dbReference type="ARBA" id="ARBA00006242"/>
    </source>
</evidence>
<dbReference type="GO" id="GO:0033862">
    <property type="term" value="F:UMP kinase activity"/>
    <property type="evidence" value="ECO:0007669"/>
    <property type="project" value="InterPro"/>
</dbReference>
<evidence type="ECO:0000256" key="12">
    <source>
        <dbReference type="ARBA" id="ARBA00022980"/>
    </source>
</evidence>
<evidence type="ECO:0000256" key="6">
    <source>
        <dbReference type="ARBA" id="ARBA00022741"/>
    </source>
</evidence>
<dbReference type="NCBIfam" id="TIGR00116">
    <property type="entry name" value="tsf"/>
    <property type="match status" value="1"/>
</dbReference>
<dbReference type="InterPro" id="IPR001048">
    <property type="entry name" value="Asp/Glu/Uridylate_kinase"/>
</dbReference>
<dbReference type="Proteomes" id="UP000078200">
    <property type="component" value="Unassembled WGS sequence"/>
</dbReference>
<keyword evidence="6" id="KW-0547">Nucleotide-binding</keyword>
<dbReference type="Gene3D" id="3.30.479.20">
    <property type="entry name" value="Elongation factor Ts, dimerisation domain"/>
    <property type="match status" value="2"/>
</dbReference>
<evidence type="ECO:0000256" key="5">
    <source>
        <dbReference type="ARBA" id="ARBA00022679"/>
    </source>
</evidence>
<dbReference type="HAMAP" id="MF_01220_B">
    <property type="entry name" value="PyrH_B"/>
    <property type="match status" value="1"/>
</dbReference>
<dbReference type="SUPFAM" id="SSF46934">
    <property type="entry name" value="UBA-like"/>
    <property type="match status" value="1"/>
</dbReference>
<evidence type="ECO:0000256" key="8">
    <source>
        <dbReference type="ARBA" id="ARBA00022777"/>
    </source>
</evidence>
<proteinExistence type="inferred from homology"/>
<dbReference type="SUPFAM" id="SSF54713">
    <property type="entry name" value="Elongation factor Ts (EF-Ts), dimerisation domain"/>
    <property type="match status" value="2"/>
</dbReference>
<dbReference type="PROSITE" id="PS00963">
    <property type="entry name" value="RIBOSOMAL_S2_2"/>
    <property type="match status" value="1"/>
</dbReference>
<dbReference type="PANTHER" id="PTHR42833">
    <property type="entry name" value="URIDYLATE KINASE"/>
    <property type="match status" value="1"/>
</dbReference>
<evidence type="ECO:0000256" key="13">
    <source>
        <dbReference type="ARBA" id="ARBA00023274"/>
    </source>
</evidence>
<dbReference type="InterPro" id="IPR018130">
    <property type="entry name" value="Ribosomal_uS2_CS"/>
</dbReference>
<dbReference type="GO" id="GO:0006225">
    <property type="term" value="P:UDP biosynthetic process"/>
    <property type="evidence" value="ECO:0007669"/>
    <property type="project" value="TreeGrafter"/>
</dbReference>
<dbReference type="CDD" id="cd01425">
    <property type="entry name" value="RPS2"/>
    <property type="match status" value="1"/>
</dbReference>
<dbReference type="GO" id="GO:0005829">
    <property type="term" value="C:cytosol"/>
    <property type="evidence" value="ECO:0007669"/>
    <property type="project" value="TreeGrafter"/>
</dbReference>
<dbReference type="Gene3D" id="3.40.1160.10">
    <property type="entry name" value="Acetylglutamate kinase-like"/>
    <property type="match status" value="1"/>
</dbReference>
<dbReference type="InterPro" id="IPR001816">
    <property type="entry name" value="Transl_elong_EFTs/EF1B"/>
</dbReference>
<evidence type="ECO:0000256" key="7">
    <source>
        <dbReference type="ARBA" id="ARBA00022768"/>
    </source>
</evidence>
<dbReference type="InterPro" id="IPR015963">
    <property type="entry name" value="Uridylate_kinase_bac"/>
</dbReference>
<dbReference type="CDD" id="cd04254">
    <property type="entry name" value="AAK_UMPK-PyrH-Ec"/>
    <property type="match status" value="1"/>
</dbReference>